<dbReference type="Proteomes" id="UP001140074">
    <property type="component" value="Unassembled WGS sequence"/>
</dbReference>
<keyword evidence="3" id="KW-1185">Reference proteome</keyword>
<feature type="region of interest" description="Disordered" evidence="1">
    <location>
        <begin position="587"/>
        <end position="649"/>
    </location>
</feature>
<organism evidence="2 3">
    <name type="scientific">Coemansia aciculifera</name>
    <dbReference type="NCBI Taxonomy" id="417176"/>
    <lineage>
        <taxon>Eukaryota</taxon>
        <taxon>Fungi</taxon>
        <taxon>Fungi incertae sedis</taxon>
        <taxon>Zoopagomycota</taxon>
        <taxon>Kickxellomycotina</taxon>
        <taxon>Kickxellomycetes</taxon>
        <taxon>Kickxellales</taxon>
        <taxon>Kickxellaceae</taxon>
        <taxon>Coemansia</taxon>
    </lineage>
</organism>
<proteinExistence type="predicted"/>
<name>A0A9W8II56_9FUNG</name>
<dbReference type="EMBL" id="JANBUY010000310">
    <property type="protein sequence ID" value="KAJ2860285.1"/>
    <property type="molecule type" value="Genomic_DNA"/>
</dbReference>
<feature type="region of interest" description="Disordered" evidence="1">
    <location>
        <begin position="706"/>
        <end position="765"/>
    </location>
</feature>
<evidence type="ECO:0000313" key="2">
    <source>
        <dbReference type="EMBL" id="KAJ2860285.1"/>
    </source>
</evidence>
<feature type="compositionally biased region" description="Basic and acidic residues" evidence="1">
    <location>
        <begin position="599"/>
        <end position="625"/>
    </location>
</feature>
<feature type="region of interest" description="Disordered" evidence="1">
    <location>
        <begin position="1"/>
        <end position="213"/>
    </location>
</feature>
<feature type="compositionally biased region" description="Basic and acidic residues" evidence="1">
    <location>
        <begin position="115"/>
        <end position="140"/>
    </location>
</feature>
<evidence type="ECO:0000313" key="3">
    <source>
        <dbReference type="Proteomes" id="UP001140074"/>
    </source>
</evidence>
<dbReference type="AlphaFoldDB" id="A0A9W8II56"/>
<feature type="compositionally biased region" description="Low complexity" evidence="1">
    <location>
        <begin position="187"/>
        <end position="196"/>
    </location>
</feature>
<feature type="compositionally biased region" description="Polar residues" evidence="1">
    <location>
        <begin position="1"/>
        <end position="16"/>
    </location>
</feature>
<feature type="compositionally biased region" description="Acidic residues" evidence="1">
    <location>
        <begin position="587"/>
        <end position="598"/>
    </location>
</feature>
<evidence type="ECO:0000256" key="1">
    <source>
        <dbReference type="SAM" id="MobiDB-lite"/>
    </source>
</evidence>
<reference evidence="2" key="1">
    <citation type="submission" date="2022-07" db="EMBL/GenBank/DDBJ databases">
        <title>Phylogenomic reconstructions and comparative analyses of Kickxellomycotina fungi.</title>
        <authorList>
            <person name="Reynolds N.K."/>
            <person name="Stajich J.E."/>
            <person name="Barry K."/>
            <person name="Grigoriev I.V."/>
            <person name="Crous P."/>
            <person name="Smith M.E."/>
        </authorList>
    </citation>
    <scope>NUCLEOTIDE SEQUENCE</scope>
    <source>
        <strain evidence="2">RSA 476</strain>
    </source>
</reference>
<comment type="caution">
    <text evidence="2">The sequence shown here is derived from an EMBL/GenBank/DDBJ whole genome shotgun (WGS) entry which is preliminary data.</text>
</comment>
<feature type="compositionally biased region" description="Polar residues" evidence="1">
    <location>
        <begin position="87"/>
        <end position="98"/>
    </location>
</feature>
<feature type="non-terminal residue" evidence="2">
    <location>
        <position position="765"/>
    </location>
</feature>
<gene>
    <name evidence="2" type="ORF">GGH94_005607</name>
</gene>
<sequence>MGSRASSAEQLPTTATPIAMNLCDKPVSPKDGGAQHASRYDTRSHDAPTPSPSRVADVEPVSPKGGPAPRATLSHTARRGRPREAAPSSTINIDNATRSDSESEDEAITSLAVTGEKESTHVKAKELIDYSSDSTHHSDEEPVVNRGRPHGRPRKAAPPTSKGRLRGRPPKKAKVDDSESEIETIKSAAAQSSEDSSSGEEAHPPRTAPARWETSNVYVEILVDRQGGEGDKSDDTGLAITSADTPLNIATHASTDSVAYSAAAVVDSNPLIIASQVQHSDDEEHDDDGGFLNEGNLANSQALAGLGAAADLMVLDYLSQRVIDEVNTVIQALDDGKSGTANLSNASFKRLDCYAHEQVLIRKNHFTREPFLTHDHRPVDEDDIVQWASSFQRINMATFLLLVLRPLTVVAKPVSSSMPNRERMISSMGLKVAAQGFFANVVPVKLRSAETVDLLVDLLTQQTLAAANDEKHLQTLVSDVREIDDAGIAKLLGIDDYGVSNDADRRDTGHFAAYSVPYYRKELARRLNRISGGKLHITRSQYSLHALWKKVLPFCSQCATNWPVPSILGDISGRQANTSFNVLDGADETDEQEEDAAADSERDAVLDSERDSELDFERDAEHQTTDDPTAVEETESVTNDRVTNAAPIDPSFREERRVATLLRDVLTDAHLEELLESIEAEHIDISDPQVQSRTPRRVRPARRHVFAQVPSHGVDDGGYNNGDASDNGSEFRLEVEEEAEESMPGSADERAVSGRSKQANTHRRL</sequence>
<feature type="compositionally biased region" description="Basic residues" evidence="1">
    <location>
        <begin position="163"/>
        <end position="172"/>
    </location>
</feature>
<accession>A0A9W8II56</accession>
<protein>
    <submittedName>
        <fullName evidence="2">Uncharacterized protein</fullName>
    </submittedName>
</protein>